<dbReference type="Pfam" id="PF01027">
    <property type="entry name" value="Bax1-I"/>
    <property type="match status" value="1"/>
</dbReference>
<evidence type="ECO:0000256" key="2">
    <source>
        <dbReference type="ARBA" id="ARBA00010350"/>
    </source>
</evidence>
<keyword evidence="8" id="KW-1185">Reference proteome</keyword>
<keyword evidence="3 6" id="KW-0812">Transmembrane</keyword>
<keyword evidence="5 6" id="KW-0472">Membrane</keyword>
<proteinExistence type="inferred from homology"/>
<dbReference type="AlphaFoldDB" id="A0A8J5XUW8"/>
<feature type="transmembrane region" description="Helical" evidence="6">
    <location>
        <begin position="163"/>
        <end position="182"/>
    </location>
</feature>
<evidence type="ECO:0000256" key="5">
    <source>
        <dbReference type="ARBA" id="ARBA00023136"/>
    </source>
</evidence>
<dbReference type="GO" id="GO:0016020">
    <property type="term" value="C:membrane"/>
    <property type="evidence" value="ECO:0007669"/>
    <property type="project" value="UniProtKB-SubCell"/>
</dbReference>
<dbReference type="OrthoDB" id="987559at2759"/>
<organism evidence="7 8">
    <name type="scientific">Gossypium anomalum</name>
    <dbReference type="NCBI Taxonomy" id="47600"/>
    <lineage>
        <taxon>Eukaryota</taxon>
        <taxon>Viridiplantae</taxon>
        <taxon>Streptophyta</taxon>
        <taxon>Embryophyta</taxon>
        <taxon>Tracheophyta</taxon>
        <taxon>Spermatophyta</taxon>
        <taxon>Magnoliopsida</taxon>
        <taxon>eudicotyledons</taxon>
        <taxon>Gunneridae</taxon>
        <taxon>Pentapetalae</taxon>
        <taxon>rosids</taxon>
        <taxon>malvids</taxon>
        <taxon>Malvales</taxon>
        <taxon>Malvaceae</taxon>
        <taxon>Malvoideae</taxon>
        <taxon>Gossypium</taxon>
    </lineage>
</organism>
<dbReference type="PANTHER" id="PTHR23291">
    <property type="entry name" value="BAX INHIBITOR-RELATED"/>
    <property type="match status" value="1"/>
</dbReference>
<feature type="transmembrane region" description="Helical" evidence="6">
    <location>
        <begin position="87"/>
        <end position="106"/>
    </location>
</feature>
<name>A0A8J5XUW8_9ROSI</name>
<evidence type="ECO:0000313" key="7">
    <source>
        <dbReference type="EMBL" id="KAG8476846.1"/>
    </source>
</evidence>
<keyword evidence="4 6" id="KW-1133">Transmembrane helix</keyword>
<evidence type="ECO:0000256" key="1">
    <source>
        <dbReference type="ARBA" id="ARBA00004141"/>
    </source>
</evidence>
<evidence type="ECO:0000256" key="3">
    <source>
        <dbReference type="ARBA" id="ARBA00022692"/>
    </source>
</evidence>
<evidence type="ECO:0000256" key="6">
    <source>
        <dbReference type="RuleBase" id="RU004379"/>
    </source>
</evidence>
<evidence type="ECO:0000256" key="4">
    <source>
        <dbReference type="ARBA" id="ARBA00022989"/>
    </source>
</evidence>
<protein>
    <recommendedName>
        <fullName evidence="9">Bax inhibitor 1</fullName>
    </recommendedName>
</protein>
<dbReference type="InterPro" id="IPR006214">
    <property type="entry name" value="Bax_inhibitor_1-related"/>
</dbReference>
<comment type="subcellular location">
    <subcellularLocation>
        <location evidence="1">Membrane</location>
        <topology evidence="1">Multi-pass membrane protein</topology>
    </subcellularLocation>
</comment>
<reference evidence="7 8" key="1">
    <citation type="journal article" date="2021" name="bioRxiv">
        <title>The Gossypium anomalum genome as a resource for cotton improvement and evolutionary analysis of hybrid incompatibility.</title>
        <authorList>
            <person name="Grover C.E."/>
            <person name="Yuan D."/>
            <person name="Arick M.A."/>
            <person name="Miller E.R."/>
            <person name="Hu G."/>
            <person name="Peterson D.G."/>
            <person name="Wendel J.F."/>
            <person name="Udall J.A."/>
        </authorList>
    </citation>
    <scope>NUCLEOTIDE SEQUENCE [LARGE SCALE GENOMIC DNA]</scope>
    <source>
        <strain evidence="7">JFW-Udall</strain>
        <tissue evidence="7">Leaf</tissue>
    </source>
</reference>
<dbReference type="PANTHER" id="PTHR23291:SF32">
    <property type="entry name" value="BAX INHIBITOR 1"/>
    <property type="match status" value="1"/>
</dbReference>
<comment type="caution">
    <text evidence="7">The sequence shown here is derived from an EMBL/GenBank/DDBJ whole genome shotgun (WGS) entry which is preliminary data.</text>
</comment>
<feature type="transmembrane region" description="Helical" evidence="6">
    <location>
        <begin position="118"/>
        <end position="143"/>
    </location>
</feature>
<sequence>MDAFTSFFDSQSRNNWSYDTLKNFRQISPIVQAHLKQVYLTLCCALIASAVGAYLHILWNIGGYLTTFSCLGTIIWLLSIPPCEECIGSIICGNSIGLCMFFRSCYVSKATRVPLPWWLALIWCVRASLIYLGLLVFVGYMIVDTQDIIEKAHLGDLDYVKHSLTLFTDFVAVFVRILIIMLRRARKRRKGERLNDKAIAEELYPSNLALET</sequence>
<dbReference type="Proteomes" id="UP000701853">
    <property type="component" value="Chromosome 11"/>
</dbReference>
<evidence type="ECO:0008006" key="9">
    <source>
        <dbReference type="Google" id="ProtNLM"/>
    </source>
</evidence>
<feature type="transmembrane region" description="Helical" evidence="6">
    <location>
        <begin position="38"/>
        <end position="57"/>
    </location>
</feature>
<gene>
    <name evidence="7" type="ORF">CXB51_030431</name>
</gene>
<accession>A0A8J5XUW8</accession>
<feature type="transmembrane region" description="Helical" evidence="6">
    <location>
        <begin position="64"/>
        <end position="81"/>
    </location>
</feature>
<evidence type="ECO:0000313" key="8">
    <source>
        <dbReference type="Proteomes" id="UP000701853"/>
    </source>
</evidence>
<comment type="similarity">
    <text evidence="2 6">Belongs to the BI1 family.</text>
</comment>
<dbReference type="EMBL" id="JAHUZN010000011">
    <property type="protein sequence ID" value="KAG8476846.1"/>
    <property type="molecule type" value="Genomic_DNA"/>
</dbReference>